<dbReference type="AlphaFoldDB" id="A0A2N5CP83"/>
<dbReference type="PROSITE" id="PS50113">
    <property type="entry name" value="PAC"/>
    <property type="match status" value="1"/>
</dbReference>
<evidence type="ECO:0000259" key="6">
    <source>
        <dbReference type="PROSITE" id="PS50110"/>
    </source>
</evidence>
<keyword evidence="9" id="KW-0418">Kinase</keyword>
<reference evidence="9 10" key="1">
    <citation type="submission" date="2017-12" db="EMBL/GenBank/DDBJ databases">
        <title>The genome sequence of Caulobacter flavus CGMCC1 15093.</title>
        <authorList>
            <person name="Gao J."/>
            <person name="Mao X."/>
            <person name="Sun J."/>
        </authorList>
    </citation>
    <scope>NUCLEOTIDE SEQUENCE [LARGE SCALE GENOMIC DNA]</scope>
    <source>
        <strain evidence="9 10">CGMCC1 15093</strain>
    </source>
</reference>
<organism evidence="9 10">
    <name type="scientific">Caulobacter flavus</name>
    <dbReference type="NCBI Taxonomy" id="1679497"/>
    <lineage>
        <taxon>Bacteria</taxon>
        <taxon>Pseudomonadati</taxon>
        <taxon>Pseudomonadota</taxon>
        <taxon>Alphaproteobacteria</taxon>
        <taxon>Caulobacterales</taxon>
        <taxon>Caulobacteraceae</taxon>
        <taxon>Caulobacter</taxon>
    </lineage>
</organism>
<dbReference type="NCBIfam" id="TIGR00229">
    <property type="entry name" value="sensory_box"/>
    <property type="match status" value="1"/>
</dbReference>
<comment type="catalytic activity">
    <reaction evidence="1">
        <text>ATP + protein L-histidine = ADP + protein N-phospho-L-histidine.</text>
        <dbReference type="EC" id="2.7.13.3"/>
    </reaction>
</comment>
<feature type="domain" description="Histidine kinase" evidence="5">
    <location>
        <begin position="282"/>
        <end position="497"/>
    </location>
</feature>
<dbReference type="Proteomes" id="UP000234483">
    <property type="component" value="Unassembled WGS sequence"/>
</dbReference>
<feature type="domain" description="Response regulatory" evidence="6">
    <location>
        <begin position="521"/>
        <end position="640"/>
    </location>
</feature>
<dbReference type="Gene3D" id="3.40.50.2300">
    <property type="match status" value="1"/>
</dbReference>
<dbReference type="InterPro" id="IPR013656">
    <property type="entry name" value="PAS_4"/>
</dbReference>
<dbReference type="InterPro" id="IPR035965">
    <property type="entry name" value="PAS-like_dom_sf"/>
</dbReference>
<dbReference type="InterPro" id="IPR003594">
    <property type="entry name" value="HATPase_dom"/>
</dbReference>
<dbReference type="SUPFAM" id="SSF47384">
    <property type="entry name" value="Homodimeric domain of signal transducing histidine kinase"/>
    <property type="match status" value="1"/>
</dbReference>
<dbReference type="InterPro" id="IPR036890">
    <property type="entry name" value="HATPase_C_sf"/>
</dbReference>
<feature type="domain" description="PAC" evidence="7">
    <location>
        <begin position="80"/>
        <end position="135"/>
    </location>
</feature>
<feature type="modified residue" description="4-aspartylphosphate" evidence="4">
    <location>
        <position position="570"/>
    </location>
</feature>
<dbReference type="Gene3D" id="3.30.565.10">
    <property type="entry name" value="Histidine kinase-like ATPase, C-terminal domain"/>
    <property type="match status" value="1"/>
</dbReference>
<dbReference type="Pfam" id="PF00072">
    <property type="entry name" value="Response_reg"/>
    <property type="match status" value="1"/>
</dbReference>
<dbReference type="Gene3D" id="3.30.450.20">
    <property type="entry name" value="PAS domain"/>
    <property type="match status" value="2"/>
</dbReference>
<dbReference type="PROSITE" id="PS50110">
    <property type="entry name" value="RESPONSE_REGULATORY"/>
    <property type="match status" value="1"/>
</dbReference>
<dbReference type="Pfam" id="PF00512">
    <property type="entry name" value="HisKA"/>
    <property type="match status" value="1"/>
</dbReference>
<dbReference type="SMART" id="SM00387">
    <property type="entry name" value="HATPase_c"/>
    <property type="match status" value="1"/>
</dbReference>
<evidence type="ECO:0000256" key="3">
    <source>
        <dbReference type="ARBA" id="ARBA00022553"/>
    </source>
</evidence>
<dbReference type="OrthoDB" id="7178222at2"/>
<dbReference type="InterPro" id="IPR036097">
    <property type="entry name" value="HisK_dim/P_sf"/>
</dbReference>
<gene>
    <name evidence="8" type="ORF">C1707_20940</name>
    <name evidence="9" type="ORF">CFHF_20130</name>
</gene>
<dbReference type="GO" id="GO:0000155">
    <property type="term" value="F:phosphorelay sensor kinase activity"/>
    <property type="evidence" value="ECO:0007669"/>
    <property type="project" value="InterPro"/>
</dbReference>
<dbReference type="RefSeq" id="WP_101714715.1">
    <property type="nucleotide sequence ID" value="NZ_CP026100.1"/>
</dbReference>
<dbReference type="CDD" id="cd16922">
    <property type="entry name" value="HATPase_EvgS-ArcB-TorS-like"/>
    <property type="match status" value="1"/>
</dbReference>
<dbReference type="PROSITE" id="PS50109">
    <property type="entry name" value="HIS_KIN"/>
    <property type="match status" value="1"/>
</dbReference>
<sequence length="644" mass="69212">MAIHFDRLDVGGAGNLAEVLEVSPDCVKILDLSGHIRSINTAGCRFLAQSSKALEGRPWLDFLPEHVRKAAWDAVVGAARGATLRLSTPCQTPGGTRHCDLTVSPLRDPGGAVVAILAITRDVTDLVQGRLAAEQSARDMARQSAALRAAGLVAKLGAWEIDYARAEIFWSDEIWTLLGLTPRKLALDDAAAVFTGDNREQLRAAMLACRSTGEPFALDLPVARADQSIFWVRIFGEKDVAADVLRGAVQDITAQRSAEAELVAARDAAQAASAAQSAFLANVSHEIRTPLHGILGMAQVMETEVPTALQRERLTVIRQSGETLMALLNDILDLSKIEAGRLELRDREFDLAAAIGAACAPFRYLAAERDLGLDVVLDATAIGRWRGDELRLRQVVGNLVSNAVKFTQAGEISVTAWATDESLHVAVSDTGPGIFPGEIDKLFDKFSQGRAASMVSKGTGLGLAISRELAQLMGGDITVESVLGRGSTFEIRVPFKRSMLDPATLPAEPRLEPAEPVEPLRVLAAEDNPTNQLILRSMLAPLGAQLRVVGDGVEAVQAFQAEAFDVILMDIQMPMLNGVDATKKIRAWEIEHGRNPTPIIALSANVMAHQVEAYLLAGIDDVVEKPIDLARLYRALEVAGERAI</sequence>
<dbReference type="SMART" id="SM00448">
    <property type="entry name" value="REC"/>
    <property type="match status" value="1"/>
</dbReference>
<dbReference type="InterPro" id="IPR011006">
    <property type="entry name" value="CheY-like_superfamily"/>
</dbReference>
<dbReference type="InterPro" id="IPR005467">
    <property type="entry name" value="His_kinase_dom"/>
</dbReference>
<dbReference type="InterPro" id="IPR004358">
    <property type="entry name" value="Sig_transdc_His_kin-like_C"/>
</dbReference>
<dbReference type="PANTHER" id="PTHR45339:SF5">
    <property type="entry name" value="HISTIDINE KINASE"/>
    <property type="match status" value="1"/>
</dbReference>
<evidence type="ECO:0000313" key="8">
    <source>
        <dbReference type="EMBL" id="AYV48528.1"/>
    </source>
</evidence>
<evidence type="ECO:0000259" key="7">
    <source>
        <dbReference type="PROSITE" id="PS50113"/>
    </source>
</evidence>
<dbReference type="CDD" id="cd17546">
    <property type="entry name" value="REC_hyHK_CKI1_RcsC-like"/>
    <property type="match status" value="1"/>
</dbReference>
<dbReference type="CDD" id="cd00130">
    <property type="entry name" value="PAS"/>
    <property type="match status" value="1"/>
</dbReference>
<evidence type="ECO:0000313" key="9">
    <source>
        <dbReference type="EMBL" id="PLR08757.1"/>
    </source>
</evidence>
<dbReference type="InterPro" id="IPR000014">
    <property type="entry name" value="PAS"/>
</dbReference>
<dbReference type="Gene3D" id="1.10.287.130">
    <property type="match status" value="1"/>
</dbReference>
<evidence type="ECO:0000256" key="4">
    <source>
        <dbReference type="PROSITE-ProRule" id="PRU00169"/>
    </source>
</evidence>
<dbReference type="SMART" id="SM00388">
    <property type="entry name" value="HisKA"/>
    <property type="match status" value="1"/>
</dbReference>
<evidence type="ECO:0000313" key="11">
    <source>
        <dbReference type="Proteomes" id="UP000281192"/>
    </source>
</evidence>
<evidence type="ECO:0000256" key="2">
    <source>
        <dbReference type="ARBA" id="ARBA00012438"/>
    </source>
</evidence>
<dbReference type="InterPro" id="IPR001789">
    <property type="entry name" value="Sig_transdc_resp-reg_receiver"/>
</dbReference>
<dbReference type="SMART" id="SM00091">
    <property type="entry name" value="PAS"/>
    <property type="match status" value="2"/>
</dbReference>
<evidence type="ECO:0000259" key="5">
    <source>
        <dbReference type="PROSITE" id="PS50109"/>
    </source>
</evidence>
<dbReference type="Proteomes" id="UP000281192">
    <property type="component" value="Chromosome"/>
</dbReference>
<dbReference type="Pfam" id="PF02518">
    <property type="entry name" value="HATPase_c"/>
    <property type="match status" value="1"/>
</dbReference>
<dbReference type="Pfam" id="PF08448">
    <property type="entry name" value="PAS_4"/>
    <property type="match status" value="1"/>
</dbReference>
<keyword evidence="11" id="KW-1185">Reference proteome</keyword>
<evidence type="ECO:0000313" key="10">
    <source>
        <dbReference type="Proteomes" id="UP000234483"/>
    </source>
</evidence>
<dbReference type="SUPFAM" id="SSF55874">
    <property type="entry name" value="ATPase domain of HSP90 chaperone/DNA topoisomerase II/histidine kinase"/>
    <property type="match status" value="1"/>
</dbReference>
<proteinExistence type="predicted"/>
<dbReference type="InterPro" id="IPR003661">
    <property type="entry name" value="HisK_dim/P_dom"/>
</dbReference>
<reference evidence="8 11" key="2">
    <citation type="submission" date="2018-01" db="EMBL/GenBank/DDBJ databases">
        <title>Complete genome sequence of Caulobacter flavus RHGG3.</title>
        <authorList>
            <person name="Yang E."/>
        </authorList>
    </citation>
    <scope>NUCLEOTIDE SEQUENCE [LARGE SCALE GENOMIC DNA]</scope>
    <source>
        <strain evidence="8 11">RHGG3</strain>
    </source>
</reference>
<dbReference type="InterPro" id="IPR000700">
    <property type="entry name" value="PAS-assoc_C"/>
</dbReference>
<dbReference type="EMBL" id="CP026100">
    <property type="protein sequence ID" value="AYV48528.1"/>
    <property type="molecule type" value="Genomic_DNA"/>
</dbReference>
<accession>A0A2N5CP83</accession>
<evidence type="ECO:0000256" key="1">
    <source>
        <dbReference type="ARBA" id="ARBA00000085"/>
    </source>
</evidence>
<keyword evidence="3 4" id="KW-0597">Phosphoprotein</keyword>
<dbReference type="KEGG" id="cfh:C1707_20940"/>
<keyword evidence="9" id="KW-0808">Transferase</keyword>
<name>A0A2N5CP83_9CAUL</name>
<dbReference type="EMBL" id="PJRQ01000041">
    <property type="protein sequence ID" value="PLR08757.1"/>
    <property type="molecule type" value="Genomic_DNA"/>
</dbReference>
<dbReference type="EC" id="2.7.13.3" evidence="2"/>
<protein>
    <recommendedName>
        <fullName evidence="2">histidine kinase</fullName>
        <ecNumber evidence="2">2.7.13.3</ecNumber>
    </recommendedName>
</protein>
<dbReference type="SUPFAM" id="SSF52172">
    <property type="entry name" value="CheY-like"/>
    <property type="match status" value="1"/>
</dbReference>
<dbReference type="SUPFAM" id="SSF55785">
    <property type="entry name" value="PYP-like sensor domain (PAS domain)"/>
    <property type="match status" value="2"/>
</dbReference>
<dbReference type="PRINTS" id="PR00344">
    <property type="entry name" value="BCTRLSENSOR"/>
</dbReference>
<dbReference type="CDD" id="cd00082">
    <property type="entry name" value="HisKA"/>
    <property type="match status" value="1"/>
</dbReference>
<dbReference type="PANTHER" id="PTHR45339">
    <property type="entry name" value="HYBRID SIGNAL TRANSDUCTION HISTIDINE KINASE J"/>
    <property type="match status" value="1"/>
</dbReference>